<evidence type="ECO:0000313" key="4">
    <source>
        <dbReference type="EMBL" id="WEJ62657.1"/>
    </source>
</evidence>
<feature type="domain" description="GGDEF" evidence="3">
    <location>
        <begin position="200"/>
        <end position="324"/>
    </location>
</feature>
<keyword evidence="5" id="KW-1185">Reference proteome</keyword>
<dbReference type="SMART" id="SM00267">
    <property type="entry name" value="GGDEF"/>
    <property type="match status" value="1"/>
</dbReference>
<dbReference type="EC" id="2.7.7.65" evidence="1"/>
<accession>A0ABY8CBS8</accession>
<dbReference type="InterPro" id="IPR050469">
    <property type="entry name" value="Diguanylate_Cyclase"/>
</dbReference>
<dbReference type="InterPro" id="IPR029787">
    <property type="entry name" value="Nucleotide_cyclase"/>
</dbReference>
<comment type="catalytic activity">
    <reaction evidence="2">
        <text>2 GTP = 3',3'-c-di-GMP + 2 diphosphate</text>
        <dbReference type="Rhea" id="RHEA:24898"/>
        <dbReference type="ChEBI" id="CHEBI:33019"/>
        <dbReference type="ChEBI" id="CHEBI:37565"/>
        <dbReference type="ChEBI" id="CHEBI:58805"/>
        <dbReference type="EC" id="2.7.7.65"/>
    </reaction>
</comment>
<name>A0ABY8CBS8_9GAMM</name>
<evidence type="ECO:0000256" key="2">
    <source>
        <dbReference type="ARBA" id="ARBA00034247"/>
    </source>
</evidence>
<dbReference type="Pfam" id="PF01590">
    <property type="entry name" value="GAF"/>
    <property type="match status" value="1"/>
</dbReference>
<dbReference type="InterPro" id="IPR000160">
    <property type="entry name" value="GGDEF_dom"/>
</dbReference>
<dbReference type="NCBIfam" id="TIGR00254">
    <property type="entry name" value="GGDEF"/>
    <property type="match status" value="1"/>
</dbReference>
<dbReference type="Proteomes" id="UP001222275">
    <property type="component" value="Chromosome"/>
</dbReference>
<dbReference type="SMART" id="SM00065">
    <property type="entry name" value="GAF"/>
    <property type="match status" value="1"/>
</dbReference>
<dbReference type="Pfam" id="PF00990">
    <property type="entry name" value="GGDEF"/>
    <property type="match status" value="1"/>
</dbReference>
<evidence type="ECO:0000259" key="3">
    <source>
        <dbReference type="PROSITE" id="PS50887"/>
    </source>
</evidence>
<organism evidence="4 5">
    <name type="scientific">Thiomicrorhabdus lithotrophica</name>
    <dbReference type="NCBI Taxonomy" id="2949997"/>
    <lineage>
        <taxon>Bacteria</taxon>
        <taxon>Pseudomonadati</taxon>
        <taxon>Pseudomonadota</taxon>
        <taxon>Gammaproteobacteria</taxon>
        <taxon>Thiotrichales</taxon>
        <taxon>Piscirickettsiaceae</taxon>
        <taxon>Thiomicrorhabdus</taxon>
    </lineage>
</organism>
<sequence>MNLDVTALPPFKDFESASRAVLTYLHEQLGFGLWMMTRTEGRDWIVLQVEDHYYNVKEGTVFTWTDSFCSQMVQGFGPRVAPCSREIPVYEAAPIGQQVPIEAYIGVPVNNSDGTLFGTLCAIDPNPQNPDITQQLPVIELLARFLGTVLESDLKALEQERLLERIKQEVLTDELTNVFNRRGWDKAVELEEERARRYGNPVCVMIIDLDGLKSINDNQGHAKGDERIQAAAKCISESVRENDIVARIGGDEFAVLAIECDKKGAEALYKKMSKVLCSNKISASIGKAMRGSEMNITQTMEQADLAMYAQKAQHKSMCDQQNVE</sequence>
<dbReference type="SUPFAM" id="SSF55781">
    <property type="entry name" value="GAF domain-like"/>
    <property type="match status" value="1"/>
</dbReference>
<dbReference type="SUPFAM" id="SSF55073">
    <property type="entry name" value="Nucleotide cyclase"/>
    <property type="match status" value="1"/>
</dbReference>
<dbReference type="RefSeq" id="WP_275594913.1">
    <property type="nucleotide sequence ID" value="NZ_CP102381.1"/>
</dbReference>
<proteinExistence type="predicted"/>
<dbReference type="Gene3D" id="3.30.70.270">
    <property type="match status" value="1"/>
</dbReference>
<dbReference type="InterPro" id="IPR003018">
    <property type="entry name" value="GAF"/>
</dbReference>
<evidence type="ECO:0000256" key="1">
    <source>
        <dbReference type="ARBA" id="ARBA00012528"/>
    </source>
</evidence>
<dbReference type="CDD" id="cd01949">
    <property type="entry name" value="GGDEF"/>
    <property type="match status" value="1"/>
</dbReference>
<dbReference type="InterPro" id="IPR029016">
    <property type="entry name" value="GAF-like_dom_sf"/>
</dbReference>
<dbReference type="PANTHER" id="PTHR45138">
    <property type="entry name" value="REGULATORY COMPONENTS OF SENSORY TRANSDUCTION SYSTEM"/>
    <property type="match status" value="1"/>
</dbReference>
<dbReference type="PANTHER" id="PTHR45138:SF9">
    <property type="entry name" value="DIGUANYLATE CYCLASE DGCM-RELATED"/>
    <property type="match status" value="1"/>
</dbReference>
<reference evidence="4 5" key="1">
    <citation type="submission" date="2022-06" db="EMBL/GenBank/DDBJ databases">
        <title>Thiomicrohabdus sp. nov, an obligately chemolithoautotrophic, sulfur-oxidizing bacterium isolated from beach of Guanyin Mountain. Amoy.</title>
        <authorList>
            <person name="Zhu H."/>
        </authorList>
    </citation>
    <scope>NUCLEOTIDE SEQUENCE [LARGE SCALE GENOMIC DNA]</scope>
    <source>
        <strain evidence="4 5">XGS-01</strain>
    </source>
</reference>
<dbReference type="EMBL" id="CP102381">
    <property type="protein sequence ID" value="WEJ62657.1"/>
    <property type="molecule type" value="Genomic_DNA"/>
</dbReference>
<dbReference type="InterPro" id="IPR043128">
    <property type="entry name" value="Rev_trsase/Diguanyl_cyclase"/>
</dbReference>
<protein>
    <recommendedName>
        <fullName evidence="1">diguanylate cyclase</fullName>
        <ecNumber evidence="1">2.7.7.65</ecNumber>
    </recommendedName>
</protein>
<evidence type="ECO:0000313" key="5">
    <source>
        <dbReference type="Proteomes" id="UP001222275"/>
    </source>
</evidence>
<gene>
    <name evidence="4" type="ORF">NR989_11710</name>
</gene>
<dbReference type="PROSITE" id="PS50887">
    <property type="entry name" value="GGDEF"/>
    <property type="match status" value="1"/>
</dbReference>
<dbReference type="Gene3D" id="3.30.450.40">
    <property type="match status" value="1"/>
</dbReference>